<accession>A0ACC2JSQ8</accession>
<dbReference type="EMBL" id="JAPUUL010000478">
    <property type="protein sequence ID" value="KAJ8130534.1"/>
    <property type="molecule type" value="Genomic_DNA"/>
</dbReference>
<proteinExistence type="predicted"/>
<name>A0ACC2JSQ8_9PEZI</name>
<dbReference type="Proteomes" id="UP001153332">
    <property type="component" value="Unassembled WGS sequence"/>
</dbReference>
<gene>
    <name evidence="1" type="ORF">O1611_g3096</name>
</gene>
<reference evidence="1" key="1">
    <citation type="submission" date="2022-12" db="EMBL/GenBank/DDBJ databases">
        <title>Genome Sequence of Lasiodiplodia mahajangana.</title>
        <authorList>
            <person name="Buettner E."/>
        </authorList>
    </citation>
    <scope>NUCLEOTIDE SEQUENCE</scope>
    <source>
        <strain evidence="1">VT137</strain>
    </source>
</reference>
<protein>
    <submittedName>
        <fullName evidence="1">Uncharacterized protein</fullName>
    </submittedName>
</protein>
<evidence type="ECO:0000313" key="2">
    <source>
        <dbReference type="Proteomes" id="UP001153332"/>
    </source>
</evidence>
<comment type="caution">
    <text evidence="1">The sequence shown here is derived from an EMBL/GenBank/DDBJ whole genome shotgun (WGS) entry which is preliminary data.</text>
</comment>
<keyword evidence="2" id="KW-1185">Reference proteome</keyword>
<evidence type="ECO:0000313" key="1">
    <source>
        <dbReference type="EMBL" id="KAJ8130534.1"/>
    </source>
</evidence>
<sequence>MADTFHPFPRLPVEIRLKIWALAAGPRNLKISRTPSAKWLPLGTTFAYASPNPPPAVMHVCREARQNAPYRKAFLTSAAAETKYIWVNFQNDMICLPDDQVRSLAPHYADIERLRLTAEADVEGNSFLDYFKHQSCWILKPFSALRVLHIAVEDDFLGWAESFMGEGYANCPSENVRFLDLHTGLLLTGPQLVMAHYWCLQNGGKVENMDDFDEELQFMIDNCTGLNLDELADVD</sequence>
<organism evidence="1 2">
    <name type="scientific">Lasiodiplodia mahajangana</name>
    <dbReference type="NCBI Taxonomy" id="1108764"/>
    <lineage>
        <taxon>Eukaryota</taxon>
        <taxon>Fungi</taxon>
        <taxon>Dikarya</taxon>
        <taxon>Ascomycota</taxon>
        <taxon>Pezizomycotina</taxon>
        <taxon>Dothideomycetes</taxon>
        <taxon>Dothideomycetes incertae sedis</taxon>
        <taxon>Botryosphaeriales</taxon>
        <taxon>Botryosphaeriaceae</taxon>
        <taxon>Lasiodiplodia</taxon>
    </lineage>
</organism>